<accession>A0A9W5T966</accession>
<proteinExistence type="predicted"/>
<sequence>MCRHFATLTGYRVISSFRHLLCKSSVLPPLLLPTDTHSLLKTNFEHRTNVVKNLCGRHILGLTSSSRLFCSASADLPSDHEDSGADAPPEDSGTGSEVVDQFLSALEGEHRGWWPLYVRGEVPDYPPRREMFDHLTSEGIDVERMEAFEIEDFTRWLLMRKKYGPGYPRMPYDVTLDQKIAELRSRIPLKKQSKF</sequence>
<reference evidence="1" key="1">
    <citation type="submission" date="2019-12" db="EMBL/GenBank/DDBJ databases">
        <title>Genome sequence of Babesia ovis.</title>
        <authorList>
            <person name="Yamagishi J."/>
            <person name="Sevinc F."/>
            <person name="Xuan X."/>
        </authorList>
    </citation>
    <scope>NUCLEOTIDE SEQUENCE</scope>
    <source>
        <strain evidence="1">Selcuk</strain>
    </source>
</reference>
<comment type="caution">
    <text evidence="1">The sequence shown here is derived from an EMBL/GenBank/DDBJ whole genome shotgun (WGS) entry which is preliminary data.</text>
</comment>
<dbReference type="AlphaFoldDB" id="A0A9W5T966"/>
<evidence type="ECO:0000313" key="1">
    <source>
        <dbReference type="EMBL" id="GFE53543.1"/>
    </source>
</evidence>
<protein>
    <submittedName>
        <fullName evidence="1">Uncharacterized protein</fullName>
    </submittedName>
</protein>
<gene>
    <name evidence="1" type="ORF">BaOVIS_009470</name>
</gene>
<evidence type="ECO:0000313" key="2">
    <source>
        <dbReference type="Proteomes" id="UP001057455"/>
    </source>
</evidence>
<dbReference type="EMBL" id="BLIY01000006">
    <property type="protein sequence ID" value="GFE53543.1"/>
    <property type="molecule type" value="Genomic_DNA"/>
</dbReference>
<dbReference type="OrthoDB" id="333425at2759"/>
<keyword evidence="2" id="KW-1185">Reference proteome</keyword>
<organism evidence="1 2">
    <name type="scientific">Babesia ovis</name>
    <dbReference type="NCBI Taxonomy" id="5869"/>
    <lineage>
        <taxon>Eukaryota</taxon>
        <taxon>Sar</taxon>
        <taxon>Alveolata</taxon>
        <taxon>Apicomplexa</taxon>
        <taxon>Aconoidasida</taxon>
        <taxon>Piroplasmida</taxon>
        <taxon>Babesiidae</taxon>
        <taxon>Babesia</taxon>
    </lineage>
</organism>
<name>A0A9W5T966_BABOV</name>
<dbReference type="Proteomes" id="UP001057455">
    <property type="component" value="Unassembled WGS sequence"/>
</dbReference>